<sequence>MHFASLRTKYLGIVSPTTSTPTKVYYEVTLFTACCVQIGWSFKECAPSGATSGIGDCKLSFGLNTVAQSKCHGEREHISEVPWQAGDVVGCLLDWDAGVMTFSVNGRVLDNICFTRTSSSGSGGATQEINSPTASMLGGLWGDEEEEDEGDIVNHDDVCDDNANDTAATTDANVEAAVNERSGARPTVVNGDTAVENPANIPHNVPDEIAWLTSNVTVDEPVALTESTAPSTTDQVEVELEPTAELPDTDNDKPTNSATPLTTPISDNAWLQHGGIYPSLSFRSADGVRWNFGHTPLLHCPPGYVSIAQATQFLDRPVEFEKYDFEETKWQDVAFRHRVKETKPALVGEWLCLDGLGDKVADSSSHKRHGHVANEAWTSDVLAPAWNSEVGYALTIRPVFVKAKSLLSHPSLFEPSPVPGRQKEYLEIVRYVNSVCTARSMSLHGLLTAKWSSLAPDADALLRWPSLAELTEAKADVSGLFQVLVEFNTRIRDTLGFVELTSSTSRLATLVSSARGFIFGLVKHELWDMVLEQTKAPTSPDMALTLNRPKASRWKPAVGTSADFNRFALFAQAYRETLNWVPSIYCRTNNLYVVTFLGENSIDAGGPYRETLSQYCVELQSGQLPLLLPAPNGQHNVGRHRDAWVLHPNAHQHHAGMLVFLGKLLGVAIRSKYCLSLNLSQVVWKLLVQEPITLDDLEAIDTLVVSSMRSLRTIEQSGVTEEIFADIMHETMTTLSTDNRMVNLVDGGDSIPVTFANRHAFADLVESYRMHEFDVAAGFVRQGLGMVVSLRLLRLFTWAEVEVLVCGLPEVDIDLLEKCTEYSGCHATDQHVVWFWEVLRGYNQEARQAFLRFVWGRSRLPRSVQEFQSGQQFKLQAFERHPADMYMPVSHTCFFSLELPRYMSLEVLSSRLTYAIYNCVAIDGDTNTMQANQLGWED</sequence>
<dbReference type="VEuPathDB" id="FungiDB:H257_10029"/>
<feature type="active site" description="Glycyl thioester intermediate" evidence="2">
    <location>
        <position position="893"/>
    </location>
</feature>
<dbReference type="CDD" id="cd11709">
    <property type="entry name" value="SPRY"/>
    <property type="match status" value="1"/>
</dbReference>
<keyword evidence="1 2" id="KW-0833">Ubl conjugation pathway</keyword>
<name>A0A397EMT7_APHAT</name>
<dbReference type="PROSITE" id="PS50237">
    <property type="entry name" value="HECT"/>
    <property type="match status" value="1"/>
</dbReference>
<dbReference type="Pfam" id="PF00622">
    <property type="entry name" value="SPRY"/>
    <property type="match status" value="1"/>
</dbReference>
<feature type="region of interest" description="Disordered" evidence="3">
    <location>
        <begin position="243"/>
        <end position="266"/>
    </location>
</feature>
<dbReference type="InterPro" id="IPR000569">
    <property type="entry name" value="HECT_dom"/>
</dbReference>
<dbReference type="PANTHER" id="PTHR46654">
    <property type="entry name" value="E3 UBIQUITIN-PROTEIN LIGASE HECTD3"/>
    <property type="match status" value="1"/>
</dbReference>
<evidence type="ECO:0000313" key="6">
    <source>
        <dbReference type="EMBL" id="RHZ00185.1"/>
    </source>
</evidence>
<feature type="domain" description="B30.2/SPRY" evidence="4">
    <location>
        <begin position="1"/>
        <end position="154"/>
    </location>
</feature>
<dbReference type="Pfam" id="PF00632">
    <property type="entry name" value="HECT"/>
    <property type="match status" value="1"/>
</dbReference>
<dbReference type="InterPro" id="IPR043136">
    <property type="entry name" value="B30.2/SPRY_sf"/>
</dbReference>
<gene>
    <name evidence="6" type="ORF">DYB31_013898</name>
</gene>
<accession>A0A397EMT7</accession>
<dbReference type="InterPro" id="IPR035983">
    <property type="entry name" value="Hect_E3_ubiquitin_ligase"/>
</dbReference>
<evidence type="ECO:0000256" key="2">
    <source>
        <dbReference type="PROSITE-ProRule" id="PRU00104"/>
    </source>
</evidence>
<evidence type="ECO:0008006" key="8">
    <source>
        <dbReference type="Google" id="ProtNLM"/>
    </source>
</evidence>
<dbReference type="InterPro" id="IPR042469">
    <property type="entry name" value="HECTD3"/>
</dbReference>
<evidence type="ECO:0000256" key="3">
    <source>
        <dbReference type="SAM" id="MobiDB-lite"/>
    </source>
</evidence>
<dbReference type="SUPFAM" id="SSF56204">
    <property type="entry name" value="Hect, E3 ligase catalytic domain"/>
    <property type="match status" value="1"/>
</dbReference>
<dbReference type="SMART" id="SM00449">
    <property type="entry name" value="SPRY"/>
    <property type="match status" value="1"/>
</dbReference>
<dbReference type="InterPro" id="IPR013320">
    <property type="entry name" value="ConA-like_dom_sf"/>
</dbReference>
<organism evidence="6 7">
    <name type="scientific">Aphanomyces astaci</name>
    <name type="common">Crayfish plague agent</name>
    <dbReference type="NCBI Taxonomy" id="112090"/>
    <lineage>
        <taxon>Eukaryota</taxon>
        <taxon>Sar</taxon>
        <taxon>Stramenopiles</taxon>
        <taxon>Oomycota</taxon>
        <taxon>Saprolegniomycetes</taxon>
        <taxon>Saprolegniales</taxon>
        <taxon>Verrucalvaceae</taxon>
        <taxon>Aphanomyces</taxon>
    </lineage>
</organism>
<dbReference type="EMBL" id="QUTE01015259">
    <property type="protein sequence ID" value="RHZ00185.1"/>
    <property type="molecule type" value="Genomic_DNA"/>
</dbReference>
<evidence type="ECO:0000313" key="7">
    <source>
        <dbReference type="Proteomes" id="UP000266196"/>
    </source>
</evidence>
<dbReference type="InterPro" id="IPR003877">
    <property type="entry name" value="SPRY_dom"/>
</dbReference>
<feature type="domain" description="HECT" evidence="5">
    <location>
        <begin position="594"/>
        <end position="916"/>
    </location>
</feature>
<dbReference type="AlphaFoldDB" id="A0A397EMT7"/>
<dbReference type="PROSITE" id="PS50188">
    <property type="entry name" value="B302_SPRY"/>
    <property type="match status" value="1"/>
</dbReference>
<feature type="compositionally biased region" description="Polar residues" evidence="3">
    <location>
        <begin position="254"/>
        <end position="266"/>
    </location>
</feature>
<dbReference type="InterPro" id="IPR001870">
    <property type="entry name" value="B30.2/SPRY"/>
</dbReference>
<proteinExistence type="predicted"/>
<comment type="caution">
    <text evidence="6">The sequence shown here is derived from an EMBL/GenBank/DDBJ whole genome shotgun (WGS) entry which is preliminary data.</text>
</comment>
<dbReference type="Gene3D" id="3.90.1750.10">
    <property type="entry name" value="Hect, E3 ligase catalytic domains"/>
    <property type="match status" value="1"/>
</dbReference>
<dbReference type="SMART" id="SM00119">
    <property type="entry name" value="HECTc"/>
    <property type="match status" value="1"/>
</dbReference>
<dbReference type="Proteomes" id="UP000266196">
    <property type="component" value="Unassembled WGS sequence"/>
</dbReference>
<feature type="region of interest" description="Disordered" evidence="3">
    <location>
        <begin position="179"/>
        <end position="202"/>
    </location>
</feature>
<evidence type="ECO:0000259" key="5">
    <source>
        <dbReference type="PROSITE" id="PS50237"/>
    </source>
</evidence>
<dbReference type="Gene3D" id="3.30.2160.10">
    <property type="entry name" value="Hect, E3 ligase catalytic domain"/>
    <property type="match status" value="1"/>
</dbReference>
<reference evidence="6 7" key="1">
    <citation type="submission" date="2018-08" db="EMBL/GenBank/DDBJ databases">
        <title>Aphanomyces genome sequencing and annotation.</title>
        <authorList>
            <person name="Minardi D."/>
            <person name="Oidtmann B."/>
            <person name="Van Der Giezen M."/>
            <person name="Studholme D.J."/>
        </authorList>
    </citation>
    <scope>NUCLEOTIDE SEQUENCE [LARGE SCALE GENOMIC DNA]</scope>
    <source>
        <strain evidence="6 7">197901</strain>
    </source>
</reference>
<evidence type="ECO:0000259" key="4">
    <source>
        <dbReference type="PROSITE" id="PS50188"/>
    </source>
</evidence>
<dbReference type="PANTHER" id="PTHR46654:SF1">
    <property type="entry name" value="E3 UBIQUITIN-PROTEIN LIGASE HECTD3"/>
    <property type="match status" value="1"/>
</dbReference>
<dbReference type="Gene3D" id="3.30.2410.10">
    <property type="entry name" value="Hect, E3 ligase catalytic domain"/>
    <property type="match status" value="1"/>
</dbReference>
<dbReference type="SUPFAM" id="SSF49899">
    <property type="entry name" value="Concanavalin A-like lectins/glucanases"/>
    <property type="match status" value="1"/>
</dbReference>
<dbReference type="Gene3D" id="2.60.120.920">
    <property type="match status" value="1"/>
</dbReference>
<evidence type="ECO:0000256" key="1">
    <source>
        <dbReference type="ARBA" id="ARBA00022786"/>
    </source>
</evidence>
<dbReference type="GO" id="GO:0004842">
    <property type="term" value="F:ubiquitin-protein transferase activity"/>
    <property type="evidence" value="ECO:0007669"/>
    <property type="project" value="InterPro"/>
</dbReference>
<protein>
    <recommendedName>
        <fullName evidence="8">HECT domain-containing protein</fullName>
    </recommendedName>
</protein>